<feature type="region of interest" description="Disordered" evidence="4">
    <location>
        <begin position="1"/>
        <end position="51"/>
    </location>
</feature>
<dbReference type="InterPro" id="IPR042080">
    <property type="entry name" value="RNA_2'-PTrans_N"/>
</dbReference>
<feature type="compositionally biased region" description="Basic and acidic residues" evidence="4">
    <location>
        <begin position="145"/>
        <end position="158"/>
    </location>
</feature>
<feature type="compositionally biased region" description="Low complexity" evidence="4">
    <location>
        <begin position="205"/>
        <end position="217"/>
    </location>
</feature>
<reference evidence="5" key="1">
    <citation type="submission" date="2022-10" db="EMBL/GenBank/DDBJ databases">
        <authorList>
            <person name="Chen Y."/>
            <person name="Dougan E. K."/>
            <person name="Chan C."/>
            <person name="Rhodes N."/>
            <person name="Thang M."/>
        </authorList>
    </citation>
    <scope>NUCLEOTIDE SEQUENCE</scope>
</reference>
<dbReference type="Proteomes" id="UP001152797">
    <property type="component" value="Unassembled WGS sequence"/>
</dbReference>
<dbReference type="GO" id="GO:0000215">
    <property type="term" value="F:tRNA 2'-phosphotransferase activity"/>
    <property type="evidence" value="ECO:0007669"/>
    <property type="project" value="UniProtKB-EC"/>
</dbReference>
<dbReference type="EC" id="2.7.1.160" evidence="2"/>
<evidence type="ECO:0000313" key="6">
    <source>
        <dbReference type="EMBL" id="CAL1144133.1"/>
    </source>
</evidence>
<protein>
    <recommendedName>
        <fullName evidence="2">2'-phosphotransferase</fullName>
        <ecNumber evidence="2">2.7.1.160</ecNumber>
    </recommendedName>
</protein>
<dbReference type="OrthoDB" id="490363at2759"/>
<dbReference type="InterPro" id="IPR002745">
    <property type="entry name" value="Ptrans_KptA/Tpt1"/>
</dbReference>
<evidence type="ECO:0000256" key="1">
    <source>
        <dbReference type="ARBA" id="ARBA00003343"/>
    </source>
</evidence>
<gene>
    <name evidence="5" type="ORF">C1SCF055_LOCUS17717</name>
</gene>
<evidence type="ECO:0000256" key="4">
    <source>
        <dbReference type="SAM" id="MobiDB-lite"/>
    </source>
</evidence>
<evidence type="ECO:0000313" key="7">
    <source>
        <dbReference type="Proteomes" id="UP001152797"/>
    </source>
</evidence>
<feature type="compositionally biased region" description="Basic and acidic residues" evidence="4">
    <location>
        <begin position="15"/>
        <end position="51"/>
    </location>
</feature>
<feature type="compositionally biased region" description="Pro residues" evidence="4">
    <location>
        <begin position="1"/>
        <end position="13"/>
    </location>
</feature>
<feature type="compositionally biased region" description="Basic and acidic residues" evidence="4">
    <location>
        <begin position="272"/>
        <end position="287"/>
    </location>
</feature>
<dbReference type="Gene3D" id="1.10.10.970">
    <property type="entry name" value="RNA 2'-phosphotransferase, Tpt1/KptA family, N-terminal domain"/>
    <property type="match status" value="1"/>
</dbReference>
<dbReference type="Pfam" id="PF01885">
    <property type="entry name" value="PTS_2-RNA"/>
    <property type="match status" value="1"/>
</dbReference>
<dbReference type="AlphaFoldDB" id="A0A9P1CHH6"/>
<sequence length="417" mass="46429">MDVEPPGPEPLSPPSDKRFSTYSTYDRRRDRHERSDRPERRPLTDQRERGSKALSMVLRHRQVPSMRADGFVPWEAVLQVDEIAGRWCSKDLVEVIEWSHNKDKQRRFEMALNLDDTGGIWVRATGRHTNGCNATQLPDGVTQETRSESDKKAMEAARRYTGPGSVKEHRERHGYPRHDPRGPPRPVARPLESTQPVPPGEGSQAPRTPGGARTPGRPRTPETPPPEPMEQPSLRKITATQMPPPVSQAAVRQGSDQSTTASSARSSDVPEVETKQKGNKVDWKLTEEVSSGSDSSQDAEDVPKQASKGASPKKDASSCVQTPAPPKASSFEWPANILGIGRAVGSFNGEEWSKQHPDDNDRYITFVEGDSIARLPHPQDESEQSKEESLRWAFGLKKGTDVQGWYPQNFVDLKSKE</sequence>
<evidence type="ECO:0000313" key="5">
    <source>
        <dbReference type="EMBL" id="CAI3990758.1"/>
    </source>
</evidence>
<proteinExistence type="predicted"/>
<keyword evidence="7" id="KW-1185">Reference proteome</keyword>
<evidence type="ECO:0000256" key="3">
    <source>
        <dbReference type="ARBA" id="ARBA00047949"/>
    </source>
</evidence>
<comment type="function">
    <text evidence="1">Catalyzes the last step of tRNA splicing, the transfer of the splice junction 2'-phosphate from ligated tRNA to NAD to produce ADP-ribose 1''-2'' cyclic phosphate.</text>
</comment>
<comment type="caution">
    <text evidence="5">The sequence shown here is derived from an EMBL/GenBank/DDBJ whole genome shotgun (WGS) entry which is preliminary data.</text>
</comment>
<organism evidence="5">
    <name type="scientific">Cladocopium goreaui</name>
    <dbReference type="NCBI Taxonomy" id="2562237"/>
    <lineage>
        <taxon>Eukaryota</taxon>
        <taxon>Sar</taxon>
        <taxon>Alveolata</taxon>
        <taxon>Dinophyceae</taxon>
        <taxon>Suessiales</taxon>
        <taxon>Symbiodiniaceae</taxon>
        <taxon>Cladocopium</taxon>
    </lineage>
</organism>
<feature type="compositionally biased region" description="Polar residues" evidence="4">
    <location>
        <begin position="254"/>
        <end position="266"/>
    </location>
</feature>
<reference evidence="6" key="2">
    <citation type="submission" date="2024-04" db="EMBL/GenBank/DDBJ databases">
        <authorList>
            <person name="Chen Y."/>
            <person name="Shah S."/>
            <person name="Dougan E. K."/>
            <person name="Thang M."/>
            <person name="Chan C."/>
        </authorList>
    </citation>
    <scope>NUCLEOTIDE SEQUENCE [LARGE SCALE GENOMIC DNA]</scope>
</reference>
<feature type="compositionally biased region" description="Basic and acidic residues" evidence="4">
    <location>
        <begin position="166"/>
        <end position="182"/>
    </location>
</feature>
<dbReference type="EMBL" id="CAMXCT010001510">
    <property type="protein sequence ID" value="CAI3990758.1"/>
    <property type="molecule type" value="Genomic_DNA"/>
</dbReference>
<comment type="catalytic activity">
    <reaction evidence="3">
        <text>2'-phospho-[ligated tRNA] + NAD(+) = mature tRNA + ADP-alpha-D-ribose 1'',2''-cyclic phosphate + nicotinamide</text>
        <dbReference type="Rhea" id="RHEA:23324"/>
        <dbReference type="Rhea" id="RHEA-COMP:11106"/>
        <dbReference type="Rhea" id="RHEA-COMP:11107"/>
        <dbReference type="ChEBI" id="CHEBI:17154"/>
        <dbReference type="ChEBI" id="CHEBI:57540"/>
        <dbReference type="ChEBI" id="CHEBI:76596"/>
        <dbReference type="ChEBI" id="CHEBI:82883"/>
        <dbReference type="ChEBI" id="CHEBI:85027"/>
        <dbReference type="EC" id="2.7.1.160"/>
    </reaction>
</comment>
<dbReference type="SUPFAM" id="SSF56399">
    <property type="entry name" value="ADP-ribosylation"/>
    <property type="match status" value="1"/>
</dbReference>
<feature type="region of interest" description="Disordered" evidence="4">
    <location>
        <begin position="128"/>
        <end position="332"/>
    </location>
</feature>
<dbReference type="EMBL" id="CAMXCT020001510">
    <property type="protein sequence ID" value="CAL1144133.1"/>
    <property type="molecule type" value="Genomic_DNA"/>
</dbReference>
<evidence type="ECO:0000256" key="2">
    <source>
        <dbReference type="ARBA" id="ARBA00012007"/>
    </source>
</evidence>
<dbReference type="EMBL" id="CAMXCT030001510">
    <property type="protein sequence ID" value="CAL4778070.1"/>
    <property type="molecule type" value="Genomic_DNA"/>
</dbReference>
<name>A0A9P1CHH6_9DINO</name>
<accession>A0A9P1CHH6</accession>